<dbReference type="Gene3D" id="3.30.60.30">
    <property type="match status" value="1"/>
</dbReference>
<name>A0A1X7VN23_AMPQE</name>
<dbReference type="InterPro" id="IPR036857">
    <property type="entry name" value="Thyroglobulin_1_sf"/>
</dbReference>
<dbReference type="InParanoid" id="A0A1X7VN23"/>
<dbReference type="PROSITE" id="PS50222">
    <property type="entry name" value="EF_HAND_2"/>
    <property type="match status" value="1"/>
</dbReference>
<feature type="chain" id="PRO_5012507883" description="Kazal-like domain-containing protein" evidence="4">
    <location>
        <begin position="24"/>
        <end position="360"/>
    </location>
</feature>
<evidence type="ECO:0000259" key="6">
    <source>
        <dbReference type="PROSITE" id="PS51465"/>
    </source>
</evidence>
<dbReference type="PROSITE" id="PS51465">
    <property type="entry name" value="KAZAL_2"/>
    <property type="match status" value="1"/>
</dbReference>
<keyword evidence="1 4" id="KW-0732">Signal</keyword>
<dbReference type="Pfam" id="PF07648">
    <property type="entry name" value="Kazal_2"/>
    <property type="match status" value="1"/>
</dbReference>
<gene>
    <name evidence="7" type="primary">109593722</name>
</gene>
<organism evidence="7">
    <name type="scientific">Amphimedon queenslandica</name>
    <name type="common">Sponge</name>
    <dbReference type="NCBI Taxonomy" id="400682"/>
    <lineage>
        <taxon>Eukaryota</taxon>
        <taxon>Metazoa</taxon>
        <taxon>Porifera</taxon>
        <taxon>Demospongiae</taxon>
        <taxon>Heteroscleromorpha</taxon>
        <taxon>Haplosclerida</taxon>
        <taxon>Niphatidae</taxon>
        <taxon>Amphimedon</taxon>
    </lineage>
</organism>
<evidence type="ECO:0000259" key="5">
    <source>
        <dbReference type="PROSITE" id="PS50222"/>
    </source>
</evidence>
<dbReference type="CDD" id="cd00104">
    <property type="entry name" value="KAZAL_FS"/>
    <property type="match status" value="1"/>
</dbReference>
<reference evidence="7" key="2">
    <citation type="submission" date="2017-05" db="UniProtKB">
        <authorList>
            <consortium name="EnsemblMetazoa"/>
        </authorList>
    </citation>
    <scope>IDENTIFICATION</scope>
</reference>
<evidence type="ECO:0000256" key="1">
    <source>
        <dbReference type="ARBA" id="ARBA00022729"/>
    </source>
</evidence>
<dbReference type="EnsemblMetazoa" id="Aqu2.1.40798_001">
    <property type="protein sequence ID" value="Aqu2.1.40798_001"/>
    <property type="gene ID" value="Aqu2.1.40798"/>
</dbReference>
<evidence type="ECO:0000313" key="8">
    <source>
        <dbReference type="Proteomes" id="UP000007879"/>
    </source>
</evidence>
<dbReference type="PROSITE" id="PS00018">
    <property type="entry name" value="EF_HAND_1"/>
    <property type="match status" value="1"/>
</dbReference>
<dbReference type="Gene3D" id="1.10.238.10">
    <property type="entry name" value="EF-hand"/>
    <property type="match status" value="1"/>
</dbReference>
<feature type="signal peptide" evidence="4">
    <location>
        <begin position="1"/>
        <end position="23"/>
    </location>
</feature>
<dbReference type="SUPFAM" id="SSF57610">
    <property type="entry name" value="Thyroglobulin type-1 domain"/>
    <property type="match status" value="1"/>
</dbReference>
<feature type="region of interest" description="Disordered" evidence="3">
    <location>
        <begin position="28"/>
        <end position="55"/>
    </location>
</feature>
<dbReference type="SUPFAM" id="SSF47473">
    <property type="entry name" value="EF-hand"/>
    <property type="match status" value="1"/>
</dbReference>
<dbReference type="KEGG" id="aqu:109593722"/>
<keyword evidence="2" id="KW-0106">Calcium</keyword>
<sequence length="360" mass="40407">MATINFILALVVVLCIILILATAAPVSSNTNQTNTTTTALRPNSTNTTSSNNSCNCEEPKGDPICGSNGITFPSASELCLYNCRQNKSLTIKYAGRCRNCTEYSLNLSVRGTSSQERRDMLFKCLAKTYTPSDLISPPYKPECFSGNDNHIFKPKQENRLCHLHWCASPDGTPITGTVKFDYQPLQCDGICTVGNVTYNNGDKLMSSCGICQCTEGTMLCYEEYCEIEEDDIYLLNSLKMDILKFFIMQYQLSDVRAEVGLHYIRIHTIDIQDSETPALTSWKFQHYDMDNDESLSQSDLQHFYDEVYRLIGTNSFKSHFDRLLDADNNGAVSKQEFRDLFILEEASGSFSSSSGRRSVN</sequence>
<proteinExistence type="predicted"/>
<dbReference type="EnsemblMetazoa" id="XM_020008711.1">
    <property type="protein sequence ID" value="XP_019864270.1"/>
    <property type="gene ID" value="LOC109593722"/>
</dbReference>
<evidence type="ECO:0000256" key="3">
    <source>
        <dbReference type="SAM" id="MobiDB-lite"/>
    </source>
</evidence>
<dbReference type="SMART" id="SM00280">
    <property type="entry name" value="KAZAL"/>
    <property type="match status" value="1"/>
</dbReference>
<dbReference type="GO" id="GO:0005509">
    <property type="term" value="F:calcium ion binding"/>
    <property type="evidence" value="ECO:0007669"/>
    <property type="project" value="InterPro"/>
</dbReference>
<evidence type="ECO:0000256" key="2">
    <source>
        <dbReference type="ARBA" id="ARBA00022837"/>
    </source>
</evidence>
<dbReference type="InterPro" id="IPR018247">
    <property type="entry name" value="EF_Hand_1_Ca_BS"/>
</dbReference>
<reference evidence="8" key="1">
    <citation type="journal article" date="2010" name="Nature">
        <title>The Amphimedon queenslandica genome and the evolution of animal complexity.</title>
        <authorList>
            <person name="Srivastava M."/>
            <person name="Simakov O."/>
            <person name="Chapman J."/>
            <person name="Fahey B."/>
            <person name="Gauthier M.E."/>
            <person name="Mitros T."/>
            <person name="Richards G.S."/>
            <person name="Conaco C."/>
            <person name="Dacre M."/>
            <person name="Hellsten U."/>
            <person name="Larroux C."/>
            <person name="Putnam N.H."/>
            <person name="Stanke M."/>
            <person name="Adamska M."/>
            <person name="Darling A."/>
            <person name="Degnan S.M."/>
            <person name="Oakley T.H."/>
            <person name="Plachetzki D.C."/>
            <person name="Zhai Y."/>
            <person name="Adamski M."/>
            <person name="Calcino A."/>
            <person name="Cummins S.F."/>
            <person name="Goodstein D.M."/>
            <person name="Harris C."/>
            <person name="Jackson D.J."/>
            <person name="Leys S.P."/>
            <person name="Shu S."/>
            <person name="Woodcroft B.J."/>
            <person name="Vervoort M."/>
            <person name="Kosik K.S."/>
            <person name="Manning G."/>
            <person name="Degnan B.M."/>
            <person name="Rokhsar D.S."/>
        </authorList>
    </citation>
    <scope>NUCLEOTIDE SEQUENCE [LARGE SCALE GENOMIC DNA]</scope>
</reference>
<evidence type="ECO:0000256" key="4">
    <source>
        <dbReference type="SAM" id="SignalP"/>
    </source>
</evidence>
<dbReference type="AlphaFoldDB" id="A0A1X7VN23"/>
<dbReference type="eggNOG" id="KOG3263">
    <property type="taxonomic scope" value="Eukaryota"/>
</dbReference>
<dbReference type="InterPro" id="IPR036058">
    <property type="entry name" value="Kazal_dom_sf"/>
</dbReference>
<evidence type="ECO:0000313" key="7">
    <source>
        <dbReference type="EnsemblMetazoa" id="Aqu2.1.40798_001"/>
    </source>
</evidence>
<dbReference type="OrthoDB" id="126772at2759"/>
<feature type="domain" description="EF-hand" evidence="5">
    <location>
        <begin position="322"/>
        <end position="347"/>
    </location>
</feature>
<evidence type="ECO:0008006" key="9">
    <source>
        <dbReference type="Google" id="ProtNLM"/>
    </source>
</evidence>
<dbReference type="SUPFAM" id="SSF100895">
    <property type="entry name" value="Kazal-type serine protease inhibitors"/>
    <property type="match status" value="1"/>
</dbReference>
<dbReference type="InterPro" id="IPR002048">
    <property type="entry name" value="EF_hand_dom"/>
</dbReference>
<accession>A0A1X7VN23</accession>
<dbReference type="Proteomes" id="UP000007879">
    <property type="component" value="Unassembled WGS sequence"/>
</dbReference>
<dbReference type="InterPro" id="IPR002350">
    <property type="entry name" value="Kazal_dom"/>
</dbReference>
<dbReference type="InterPro" id="IPR011992">
    <property type="entry name" value="EF-hand-dom_pair"/>
</dbReference>
<protein>
    <recommendedName>
        <fullName evidence="9">Kazal-like domain-containing protein</fullName>
    </recommendedName>
</protein>
<keyword evidence="8" id="KW-1185">Reference proteome</keyword>
<feature type="domain" description="Kazal-like" evidence="6">
    <location>
        <begin position="48"/>
        <end position="99"/>
    </location>
</feature>